<evidence type="ECO:0000256" key="2">
    <source>
        <dbReference type="ARBA" id="ARBA00022723"/>
    </source>
</evidence>
<keyword evidence="6" id="KW-1185">Reference proteome</keyword>
<dbReference type="SUPFAM" id="SSF53187">
    <property type="entry name" value="Zn-dependent exopeptidases"/>
    <property type="match status" value="1"/>
</dbReference>
<feature type="domain" description="Peptidase M20 dimerisation" evidence="4">
    <location>
        <begin position="196"/>
        <end position="354"/>
    </location>
</feature>
<keyword evidence="3" id="KW-0378">Hydrolase</keyword>
<dbReference type="NCBIfam" id="NF006579">
    <property type="entry name" value="PRK09104.1"/>
    <property type="match status" value="1"/>
</dbReference>
<dbReference type="PANTHER" id="PTHR43270">
    <property type="entry name" value="BETA-ALA-HIS DIPEPTIDASE"/>
    <property type="match status" value="1"/>
</dbReference>
<dbReference type="AlphaFoldDB" id="A0A975JEV5"/>
<dbReference type="Pfam" id="PF07687">
    <property type="entry name" value="M20_dimer"/>
    <property type="match status" value="1"/>
</dbReference>
<dbReference type="InterPro" id="IPR051458">
    <property type="entry name" value="Cyt/Met_Dipeptidase"/>
</dbReference>
<dbReference type="Gene3D" id="3.40.630.10">
    <property type="entry name" value="Zn peptidases"/>
    <property type="match status" value="1"/>
</dbReference>
<dbReference type="NCBIfam" id="NF005914">
    <property type="entry name" value="PRK07907.1"/>
    <property type="match status" value="1"/>
</dbReference>
<dbReference type="Pfam" id="PF01546">
    <property type="entry name" value="Peptidase_M20"/>
    <property type="match status" value="1"/>
</dbReference>
<reference evidence="5" key="1">
    <citation type="submission" date="2021-04" db="EMBL/GenBank/DDBJ databases">
        <title>Complete genome sequence for Sulfitobacter sp. strain JK7-1.</title>
        <authorList>
            <person name="Park S.-J."/>
        </authorList>
    </citation>
    <scope>NUCLEOTIDE SEQUENCE</scope>
    <source>
        <strain evidence="5">JK7-1</strain>
    </source>
</reference>
<organism evidence="5 6">
    <name type="scientific">Sulfitobacter albidus</name>
    <dbReference type="NCBI Taxonomy" id="2829501"/>
    <lineage>
        <taxon>Bacteria</taxon>
        <taxon>Pseudomonadati</taxon>
        <taxon>Pseudomonadota</taxon>
        <taxon>Alphaproteobacteria</taxon>
        <taxon>Rhodobacterales</taxon>
        <taxon>Roseobacteraceae</taxon>
        <taxon>Sulfitobacter</taxon>
    </lineage>
</organism>
<dbReference type="GO" id="GO:0046872">
    <property type="term" value="F:metal ion binding"/>
    <property type="evidence" value="ECO:0007669"/>
    <property type="project" value="UniProtKB-KW"/>
</dbReference>
<dbReference type="GO" id="GO:0008233">
    <property type="term" value="F:peptidase activity"/>
    <property type="evidence" value="ECO:0007669"/>
    <property type="project" value="UniProtKB-KW"/>
</dbReference>
<dbReference type="PANTHER" id="PTHR43270:SF12">
    <property type="entry name" value="SUCCINYL-DIAMINOPIMELATE DESUCCINYLASE"/>
    <property type="match status" value="1"/>
</dbReference>
<dbReference type="KEGG" id="sual:KDD17_04155"/>
<dbReference type="InterPro" id="IPR002933">
    <property type="entry name" value="Peptidase_M20"/>
</dbReference>
<proteinExistence type="predicted"/>
<evidence type="ECO:0000256" key="3">
    <source>
        <dbReference type="ARBA" id="ARBA00022801"/>
    </source>
</evidence>
<dbReference type="RefSeq" id="WP_212705414.1">
    <property type="nucleotide sequence ID" value="NZ_CP073581.1"/>
</dbReference>
<dbReference type="Gene3D" id="3.30.70.360">
    <property type="match status" value="1"/>
</dbReference>
<dbReference type="EMBL" id="CP073581">
    <property type="protein sequence ID" value="QUJ77219.1"/>
    <property type="molecule type" value="Genomic_DNA"/>
</dbReference>
<keyword evidence="2" id="KW-0479">Metal-binding</keyword>
<protein>
    <submittedName>
        <fullName evidence="5">M20/M25/M40 family metallo-hydrolase</fullName>
    </submittedName>
</protein>
<evidence type="ECO:0000313" key="5">
    <source>
        <dbReference type="EMBL" id="QUJ77219.1"/>
    </source>
</evidence>
<evidence type="ECO:0000256" key="1">
    <source>
        <dbReference type="ARBA" id="ARBA00022670"/>
    </source>
</evidence>
<evidence type="ECO:0000313" key="6">
    <source>
        <dbReference type="Proteomes" id="UP000683291"/>
    </source>
</evidence>
<dbReference type="InterPro" id="IPR011650">
    <property type="entry name" value="Peptidase_M20_dimer"/>
</dbReference>
<dbReference type="Proteomes" id="UP000683291">
    <property type="component" value="Chromosome 1"/>
</dbReference>
<sequence length="468" mass="49994">MSCRVTDHALATVDRYRERLAAFTALPSVGGDPAQARAMEDTRSFLEGLIAEAGFTNQRRLGPADSGHQALYAERLEHPGAPTLLVYGHYDVQPPEPYDLWHSPPFEMTERDGRLYARGISDDKGPLLIALHALAAFEAVDGTLPLNVKLLIEGEEETGSPSMPAILNENADLLSADAMLSADGGRWRADLLTLNVGSRGSGGFEITLRTAAKDLHSGRYGGAVPNALHEMARLLAGLHDDAGRITCPGFTDGLPEPDADERAEMANIPFDEGAFADALGTVPQGEDGYTTLERLWLRPTVELNGMWGGHTGAGGKTVTPAEAHAKITLRFPPGQDAARAQDAVIADLRARTPAGATLDVFDVRQATDAASVPQGHPLLIACGDALEAVHGHRPRHVRMGASLPLVNMIKDVLGIETVMFSFSTSDEDFHAPNEFLRAASIPEGIAAWVAVLRRAGALDVDAFTPYRG</sequence>
<keyword evidence="1" id="KW-0645">Protease</keyword>
<name>A0A975JEV5_9RHOB</name>
<accession>A0A975JEV5</accession>
<dbReference type="GO" id="GO:0006508">
    <property type="term" value="P:proteolysis"/>
    <property type="evidence" value="ECO:0007669"/>
    <property type="project" value="UniProtKB-KW"/>
</dbReference>
<evidence type="ECO:0000259" key="4">
    <source>
        <dbReference type="Pfam" id="PF07687"/>
    </source>
</evidence>
<gene>
    <name evidence="5" type="ORF">KDD17_04155</name>
</gene>